<sequence length="268" mass="28380">MPATETGGSGELELIEEAARRAGAIALEYFGDDPRTWLKEGSSPVSEADMAVDGFLAETLLTARPGYGWLSEETADDHARLDKRRVFIVDPIDGTRAFLAGADEWTVVIAVIEDERPIASAVYNPVREEMFLAADGAGAWLNGERLAVSAHATLKGARLVGPHSIIDDSRAGAAGFIPSGVIRSLAYRLAFVAAGRAEAAAARARAHDWDLAAADLLVQEAGGRLTDLAGQGLRYNRRAIRHPELAASSEALIDPVCRAIAAIVGPKT</sequence>
<dbReference type="AlphaFoldDB" id="F2IZZ9"/>
<dbReference type="GO" id="GO:0007165">
    <property type="term" value="P:signal transduction"/>
    <property type="evidence" value="ECO:0007669"/>
    <property type="project" value="TreeGrafter"/>
</dbReference>
<dbReference type="InterPro" id="IPR000760">
    <property type="entry name" value="Inositol_monophosphatase-like"/>
</dbReference>
<keyword evidence="3 4" id="KW-0460">Magnesium</keyword>
<comment type="similarity">
    <text evidence="1">Belongs to the inositol monophosphatase superfamily.</text>
</comment>
<evidence type="ECO:0000256" key="1">
    <source>
        <dbReference type="ARBA" id="ARBA00009759"/>
    </source>
</evidence>
<comment type="cofactor">
    <cofactor evidence="4">
        <name>Mg(2+)</name>
        <dbReference type="ChEBI" id="CHEBI:18420"/>
    </cofactor>
</comment>
<proteinExistence type="inferred from homology"/>
<feature type="binding site" evidence="4">
    <location>
        <position position="210"/>
    </location>
    <ligand>
        <name>Mg(2+)</name>
        <dbReference type="ChEBI" id="CHEBI:18420"/>
        <label>1</label>
        <note>catalytic</note>
    </ligand>
</feature>
<dbReference type="Gene3D" id="3.40.190.80">
    <property type="match status" value="1"/>
</dbReference>
<organism evidence="5 6">
    <name type="scientific">Polymorphum gilvum (strain LMG 25793 / CGMCC 1.9160 / SL003B-26A1)</name>
    <dbReference type="NCBI Taxonomy" id="991905"/>
    <lineage>
        <taxon>Bacteria</taxon>
        <taxon>Pseudomonadati</taxon>
        <taxon>Pseudomonadota</taxon>
        <taxon>Alphaproteobacteria</taxon>
        <taxon>Rhodobacterales</taxon>
        <taxon>Paracoccaceae</taxon>
        <taxon>Polymorphum</taxon>
    </lineage>
</organism>
<dbReference type="PANTHER" id="PTHR20854:SF4">
    <property type="entry name" value="INOSITOL-1-MONOPHOSPHATASE-RELATED"/>
    <property type="match status" value="1"/>
</dbReference>
<accession>F2IZZ9</accession>
<dbReference type="KEGG" id="pgv:SL003B_3412"/>
<dbReference type="Gene3D" id="3.30.540.10">
    <property type="entry name" value="Fructose-1,6-Bisphosphatase, subunit A, domain 1"/>
    <property type="match status" value="1"/>
</dbReference>
<dbReference type="GO" id="GO:0006020">
    <property type="term" value="P:inositol metabolic process"/>
    <property type="evidence" value="ECO:0007669"/>
    <property type="project" value="TreeGrafter"/>
</dbReference>
<evidence type="ECO:0000256" key="2">
    <source>
        <dbReference type="ARBA" id="ARBA00022723"/>
    </source>
</evidence>
<evidence type="ECO:0000313" key="6">
    <source>
        <dbReference type="Proteomes" id="UP000008130"/>
    </source>
</evidence>
<protein>
    <submittedName>
        <fullName evidence="5">Inositol monophosphatase family protein</fullName>
    </submittedName>
</protein>
<keyword evidence="2 4" id="KW-0479">Metal-binding</keyword>
<dbReference type="HOGENOM" id="CLU_044118_3_1_5"/>
<dbReference type="GO" id="GO:0008934">
    <property type="term" value="F:inositol monophosphate 1-phosphatase activity"/>
    <property type="evidence" value="ECO:0007669"/>
    <property type="project" value="TreeGrafter"/>
</dbReference>
<reference evidence="5 6" key="1">
    <citation type="journal article" date="2011" name="J. Bacteriol.">
        <title>Complete genome sequence of Polymorphum gilvum SL003B-26A1T, a crude oil-degrading bacterium from oil-polluted saline soil.</title>
        <authorList>
            <person name="Li S.G."/>
            <person name="Tang Y.Q."/>
            <person name="Nie Y."/>
            <person name="Cai M."/>
            <person name="Wu X.L."/>
        </authorList>
    </citation>
    <scope>NUCLEOTIDE SEQUENCE [LARGE SCALE GENOMIC DNA]</scope>
    <source>
        <strain evidence="6">LMG 25793 / CGMCC 1.9160 / SL003B-26A1</strain>
    </source>
</reference>
<dbReference type="Pfam" id="PF00459">
    <property type="entry name" value="Inositol_P"/>
    <property type="match status" value="1"/>
</dbReference>
<dbReference type="PRINTS" id="PR00377">
    <property type="entry name" value="IMPHPHTASES"/>
</dbReference>
<dbReference type="Proteomes" id="UP000008130">
    <property type="component" value="Chromosome"/>
</dbReference>
<dbReference type="PROSITE" id="PS00630">
    <property type="entry name" value="IMP_2"/>
    <property type="match status" value="1"/>
</dbReference>
<evidence type="ECO:0000313" key="5">
    <source>
        <dbReference type="EMBL" id="ADZ71834.1"/>
    </source>
</evidence>
<dbReference type="CDD" id="cd01638">
    <property type="entry name" value="CysQ"/>
    <property type="match status" value="1"/>
</dbReference>
<gene>
    <name evidence="5" type="ordered locus">SL003B_3412</name>
</gene>
<evidence type="ECO:0000256" key="4">
    <source>
        <dbReference type="PIRSR" id="PIRSR600760-2"/>
    </source>
</evidence>
<dbReference type="GO" id="GO:0046872">
    <property type="term" value="F:metal ion binding"/>
    <property type="evidence" value="ECO:0007669"/>
    <property type="project" value="UniProtKB-KW"/>
</dbReference>
<dbReference type="PATRIC" id="fig|991905.3.peg.3519"/>
<dbReference type="GO" id="GO:0046854">
    <property type="term" value="P:phosphatidylinositol phosphate biosynthetic process"/>
    <property type="evidence" value="ECO:0007669"/>
    <property type="project" value="InterPro"/>
</dbReference>
<evidence type="ECO:0000256" key="3">
    <source>
        <dbReference type="ARBA" id="ARBA00022842"/>
    </source>
</evidence>
<feature type="binding site" evidence="4">
    <location>
        <position position="92"/>
    </location>
    <ligand>
        <name>Mg(2+)</name>
        <dbReference type="ChEBI" id="CHEBI:18420"/>
        <label>1</label>
        <note>catalytic</note>
    </ligand>
</feature>
<dbReference type="eggNOG" id="COG0483">
    <property type="taxonomic scope" value="Bacteria"/>
</dbReference>
<dbReference type="STRING" id="991905.SL003B_3412"/>
<dbReference type="InterPro" id="IPR020550">
    <property type="entry name" value="Inositol_monophosphatase_CS"/>
</dbReference>
<dbReference type="PANTHER" id="PTHR20854">
    <property type="entry name" value="INOSITOL MONOPHOSPHATASE"/>
    <property type="match status" value="1"/>
</dbReference>
<feature type="binding site" evidence="4">
    <location>
        <position position="72"/>
    </location>
    <ligand>
        <name>Mg(2+)</name>
        <dbReference type="ChEBI" id="CHEBI:18420"/>
        <label>1</label>
        <note>catalytic</note>
    </ligand>
</feature>
<dbReference type="SUPFAM" id="SSF56655">
    <property type="entry name" value="Carbohydrate phosphatase"/>
    <property type="match status" value="1"/>
</dbReference>
<feature type="binding site" evidence="4">
    <location>
        <position position="93"/>
    </location>
    <ligand>
        <name>Mg(2+)</name>
        <dbReference type="ChEBI" id="CHEBI:18420"/>
        <label>2</label>
    </ligand>
</feature>
<name>F2IZZ9_POLGS</name>
<dbReference type="OrthoDB" id="9785695at2"/>
<dbReference type="RefSeq" id="WP_013654143.1">
    <property type="nucleotide sequence ID" value="NC_015259.1"/>
</dbReference>
<keyword evidence="6" id="KW-1185">Reference proteome</keyword>
<feature type="binding site" evidence="4">
    <location>
        <position position="90"/>
    </location>
    <ligand>
        <name>Mg(2+)</name>
        <dbReference type="ChEBI" id="CHEBI:18420"/>
        <label>2</label>
    </ligand>
</feature>
<dbReference type="EMBL" id="CP002568">
    <property type="protein sequence ID" value="ADZ71834.1"/>
    <property type="molecule type" value="Genomic_DNA"/>
</dbReference>